<sequence length="301" mass="33128">MPTLWFTTTILFKCPQQGMIRSCVWRRTACLEQSREKARHFHQTVVRRDDHSMPDHYATLDVASNASPKDIKKQFYKLSKANHPDLHPDEENASKRFVKISEAWAVLGSPDKKQRYDRDFFRAQQSSGHASSGNIPHGSYSSAQTGPGGRPPSGLSRRRTTFRGPPPSFYRSGGWGEHSAKREEHASKASNTNETSGESASGPKGPGMGPGGFAGGFDGSVPHFNNQAHTATHEELAARARVRRRRTVQYESAEMSGGGGGRSVLFNFFMVTGLLGAVAMISSMVYGGNERRRQNKADTTI</sequence>
<dbReference type="PROSITE" id="PS50076">
    <property type="entry name" value="DNAJ_2"/>
    <property type="match status" value="1"/>
</dbReference>
<dbReference type="GeneID" id="71993772"/>
<evidence type="ECO:0000313" key="6">
    <source>
        <dbReference type="Proteomes" id="UP000756132"/>
    </source>
</evidence>
<dbReference type="PANTHER" id="PTHR44145:SF3">
    <property type="entry name" value="DNAJ HOMOLOG SUBFAMILY A MEMBER 3, MITOCHONDRIAL"/>
    <property type="match status" value="1"/>
</dbReference>
<dbReference type="InterPro" id="IPR036869">
    <property type="entry name" value="J_dom_sf"/>
</dbReference>
<dbReference type="Gene3D" id="1.10.287.110">
    <property type="entry name" value="DnaJ domain"/>
    <property type="match status" value="1"/>
</dbReference>
<accession>A0A9Q8PKP0</accession>
<evidence type="ECO:0000256" key="3">
    <source>
        <dbReference type="SAM" id="Phobius"/>
    </source>
</evidence>
<organism evidence="5 6">
    <name type="scientific">Passalora fulva</name>
    <name type="common">Tomato leaf mold</name>
    <name type="synonym">Cladosporium fulvum</name>
    <dbReference type="NCBI Taxonomy" id="5499"/>
    <lineage>
        <taxon>Eukaryota</taxon>
        <taxon>Fungi</taxon>
        <taxon>Dikarya</taxon>
        <taxon>Ascomycota</taxon>
        <taxon>Pezizomycotina</taxon>
        <taxon>Dothideomycetes</taxon>
        <taxon>Dothideomycetidae</taxon>
        <taxon>Mycosphaerellales</taxon>
        <taxon>Mycosphaerellaceae</taxon>
        <taxon>Fulvia</taxon>
    </lineage>
</organism>
<proteinExistence type="predicted"/>
<evidence type="ECO:0000313" key="5">
    <source>
        <dbReference type="EMBL" id="UJO24223.1"/>
    </source>
</evidence>
<keyword evidence="6" id="KW-1185">Reference proteome</keyword>
<name>A0A9Q8PKP0_PASFU</name>
<evidence type="ECO:0000256" key="2">
    <source>
        <dbReference type="SAM" id="MobiDB-lite"/>
    </source>
</evidence>
<feature type="compositionally biased region" description="Polar residues" evidence="2">
    <location>
        <begin position="188"/>
        <end position="199"/>
    </location>
</feature>
<dbReference type="Proteomes" id="UP000756132">
    <property type="component" value="Chromosome 12"/>
</dbReference>
<dbReference type="InterPro" id="IPR001623">
    <property type="entry name" value="DnaJ_domain"/>
</dbReference>
<dbReference type="OrthoDB" id="10250354at2759"/>
<feature type="compositionally biased region" description="Gly residues" evidence="2">
    <location>
        <begin position="204"/>
        <end position="218"/>
    </location>
</feature>
<gene>
    <name evidence="5" type="ORF">CLAFUR5_13894</name>
</gene>
<feature type="region of interest" description="Disordered" evidence="2">
    <location>
        <begin position="124"/>
        <end position="225"/>
    </location>
</feature>
<feature type="compositionally biased region" description="Polar residues" evidence="2">
    <location>
        <begin position="124"/>
        <end position="144"/>
    </location>
</feature>
<feature type="compositionally biased region" description="Basic and acidic residues" evidence="2">
    <location>
        <begin position="178"/>
        <end position="187"/>
    </location>
</feature>
<dbReference type="RefSeq" id="XP_047768589.1">
    <property type="nucleotide sequence ID" value="XM_047913042.1"/>
</dbReference>
<reference evidence="5" key="2">
    <citation type="journal article" date="2022" name="Microb. Genom.">
        <title>A chromosome-scale genome assembly of the tomato pathogen Cladosporium fulvum reveals a compartmentalized genome architecture and the presence of a dispensable chromosome.</title>
        <authorList>
            <person name="Zaccaron A.Z."/>
            <person name="Chen L.H."/>
            <person name="Samaras A."/>
            <person name="Stergiopoulos I."/>
        </authorList>
    </citation>
    <scope>NUCLEOTIDE SEQUENCE</scope>
    <source>
        <strain evidence="5">Race5_Kim</strain>
    </source>
</reference>
<reference evidence="5" key="1">
    <citation type="submission" date="2021-12" db="EMBL/GenBank/DDBJ databases">
        <authorList>
            <person name="Zaccaron A."/>
            <person name="Stergiopoulos I."/>
        </authorList>
    </citation>
    <scope>NUCLEOTIDE SEQUENCE</scope>
    <source>
        <strain evidence="5">Race5_Kim</strain>
    </source>
</reference>
<dbReference type="Pfam" id="PF00226">
    <property type="entry name" value="DnaJ"/>
    <property type="match status" value="1"/>
</dbReference>
<dbReference type="CDD" id="cd06257">
    <property type="entry name" value="DnaJ"/>
    <property type="match status" value="1"/>
</dbReference>
<keyword evidence="3" id="KW-0472">Membrane</keyword>
<keyword evidence="3" id="KW-1133">Transmembrane helix</keyword>
<dbReference type="SMART" id="SM00271">
    <property type="entry name" value="DnaJ"/>
    <property type="match status" value="1"/>
</dbReference>
<dbReference type="KEGG" id="ffu:CLAFUR5_13894"/>
<evidence type="ECO:0000256" key="1">
    <source>
        <dbReference type="ARBA" id="ARBA00023186"/>
    </source>
</evidence>
<evidence type="ECO:0000259" key="4">
    <source>
        <dbReference type="PROSITE" id="PS50076"/>
    </source>
</evidence>
<dbReference type="EMBL" id="CP090174">
    <property type="protein sequence ID" value="UJO24223.1"/>
    <property type="molecule type" value="Genomic_DNA"/>
</dbReference>
<dbReference type="PRINTS" id="PR00625">
    <property type="entry name" value="JDOMAIN"/>
</dbReference>
<dbReference type="PANTHER" id="PTHR44145">
    <property type="entry name" value="DNAJ HOMOLOG SUBFAMILY A MEMBER 3, MITOCHONDRIAL"/>
    <property type="match status" value="1"/>
</dbReference>
<dbReference type="InterPro" id="IPR051938">
    <property type="entry name" value="Apopto_cytoskel_mod"/>
</dbReference>
<keyword evidence="1" id="KW-0143">Chaperone</keyword>
<dbReference type="SUPFAM" id="SSF46565">
    <property type="entry name" value="Chaperone J-domain"/>
    <property type="match status" value="1"/>
</dbReference>
<feature type="domain" description="J" evidence="4">
    <location>
        <begin position="55"/>
        <end position="120"/>
    </location>
</feature>
<feature type="transmembrane region" description="Helical" evidence="3">
    <location>
        <begin position="264"/>
        <end position="286"/>
    </location>
</feature>
<protein>
    <recommendedName>
        <fullName evidence="4">J domain-containing protein</fullName>
    </recommendedName>
</protein>
<keyword evidence="3" id="KW-0812">Transmembrane</keyword>
<dbReference type="AlphaFoldDB" id="A0A9Q8PKP0"/>